<evidence type="ECO:0000313" key="1">
    <source>
        <dbReference type="EMBL" id="KAG0490639.1"/>
    </source>
</evidence>
<comment type="caution">
    <text evidence="1">The sequence shown here is derived from an EMBL/GenBank/DDBJ whole genome shotgun (WGS) entry which is preliminary data.</text>
</comment>
<gene>
    <name evidence="1" type="ORF">HPP92_007502</name>
</gene>
<organism evidence="1 2">
    <name type="scientific">Vanilla planifolia</name>
    <name type="common">Vanilla</name>
    <dbReference type="NCBI Taxonomy" id="51239"/>
    <lineage>
        <taxon>Eukaryota</taxon>
        <taxon>Viridiplantae</taxon>
        <taxon>Streptophyta</taxon>
        <taxon>Embryophyta</taxon>
        <taxon>Tracheophyta</taxon>
        <taxon>Spermatophyta</taxon>
        <taxon>Magnoliopsida</taxon>
        <taxon>Liliopsida</taxon>
        <taxon>Asparagales</taxon>
        <taxon>Orchidaceae</taxon>
        <taxon>Vanilloideae</taxon>
        <taxon>Vanilleae</taxon>
        <taxon>Vanilla</taxon>
    </lineage>
</organism>
<dbReference type="EMBL" id="JADCNM010000003">
    <property type="protein sequence ID" value="KAG0490639.1"/>
    <property type="molecule type" value="Genomic_DNA"/>
</dbReference>
<accession>A0A835RG87</accession>
<dbReference type="AlphaFoldDB" id="A0A835RG87"/>
<proteinExistence type="predicted"/>
<name>A0A835RG87_VANPL</name>
<protein>
    <submittedName>
        <fullName evidence="1">Uncharacterized protein</fullName>
    </submittedName>
</protein>
<evidence type="ECO:0000313" key="2">
    <source>
        <dbReference type="Proteomes" id="UP000639772"/>
    </source>
</evidence>
<reference evidence="1 2" key="1">
    <citation type="journal article" date="2020" name="Nat. Food">
        <title>A phased Vanilla planifolia genome enables genetic improvement of flavour and production.</title>
        <authorList>
            <person name="Hasing T."/>
            <person name="Tang H."/>
            <person name="Brym M."/>
            <person name="Khazi F."/>
            <person name="Huang T."/>
            <person name="Chambers A.H."/>
        </authorList>
    </citation>
    <scope>NUCLEOTIDE SEQUENCE [LARGE SCALE GENOMIC DNA]</scope>
    <source>
        <tissue evidence="1">Leaf</tissue>
    </source>
</reference>
<dbReference type="Proteomes" id="UP000639772">
    <property type="component" value="Chromosome 3"/>
</dbReference>
<sequence length="50" mass="5308">MRAGPATNLNAMERTIVHALQAMTVDCDAMTSPVICALEGYLTEITQLAA</sequence>